<evidence type="ECO:0000256" key="1">
    <source>
        <dbReference type="ARBA" id="ARBA00001947"/>
    </source>
</evidence>
<evidence type="ECO:0000313" key="6">
    <source>
        <dbReference type="EMBL" id="KKP52418.1"/>
    </source>
</evidence>
<organism evidence="6 7">
    <name type="scientific">Candidatus Roizmanbacteria bacterium GW2011_GWA2_33_33</name>
    <dbReference type="NCBI Taxonomy" id="1618476"/>
    <lineage>
        <taxon>Bacteria</taxon>
        <taxon>Candidatus Roizmaniibacteriota</taxon>
    </lineage>
</organism>
<accession>A0A0G0A713</accession>
<evidence type="ECO:0000313" key="7">
    <source>
        <dbReference type="Proteomes" id="UP000034045"/>
    </source>
</evidence>
<comment type="cofactor">
    <cofactor evidence="1">
        <name>Zn(2+)</name>
        <dbReference type="ChEBI" id="CHEBI:29105"/>
    </cofactor>
</comment>
<reference evidence="6 7" key="1">
    <citation type="journal article" date="2015" name="Nature">
        <title>rRNA introns, odd ribosomes, and small enigmatic genomes across a large radiation of phyla.</title>
        <authorList>
            <person name="Brown C.T."/>
            <person name="Hug L.A."/>
            <person name="Thomas B.C."/>
            <person name="Sharon I."/>
            <person name="Castelle C.J."/>
            <person name="Singh A."/>
            <person name="Wilkins M.J."/>
            <person name="Williams K.H."/>
            <person name="Banfield J.F."/>
        </authorList>
    </citation>
    <scope>NUCLEOTIDE SEQUENCE [LARGE SCALE GENOMIC DNA]</scope>
</reference>
<dbReference type="PANTHER" id="PTHR35005">
    <property type="entry name" value="3-DEHYDRO-SCYLLO-INOSOSE HYDROLASE"/>
    <property type="match status" value="1"/>
</dbReference>
<dbReference type="Pfam" id="PF02633">
    <property type="entry name" value="Creatininase"/>
    <property type="match status" value="1"/>
</dbReference>
<keyword evidence="3" id="KW-0378">Hydrolase</keyword>
<dbReference type="AlphaFoldDB" id="A0A0G0A713"/>
<name>A0A0G0A713_9BACT</name>
<keyword evidence="4" id="KW-0862">Zinc</keyword>
<comment type="caution">
    <text evidence="6">The sequence shown here is derived from an EMBL/GenBank/DDBJ whole genome shotgun (WGS) entry which is preliminary data.</text>
</comment>
<dbReference type="Gene3D" id="3.40.50.10310">
    <property type="entry name" value="Creatininase"/>
    <property type="match status" value="1"/>
</dbReference>
<evidence type="ECO:0000256" key="5">
    <source>
        <dbReference type="ARBA" id="ARBA00024029"/>
    </source>
</evidence>
<keyword evidence="2" id="KW-0479">Metal-binding</keyword>
<comment type="similarity">
    <text evidence="5">Belongs to the creatininase superfamily.</text>
</comment>
<evidence type="ECO:0000256" key="3">
    <source>
        <dbReference type="ARBA" id="ARBA00022801"/>
    </source>
</evidence>
<dbReference type="GO" id="GO:0016811">
    <property type="term" value="F:hydrolase activity, acting on carbon-nitrogen (but not peptide) bonds, in linear amides"/>
    <property type="evidence" value="ECO:0007669"/>
    <property type="project" value="TreeGrafter"/>
</dbReference>
<dbReference type="PANTHER" id="PTHR35005:SF1">
    <property type="entry name" value="2-AMINO-5-FORMYLAMINO-6-RIBOSYLAMINOPYRIMIDIN-4(3H)-ONE 5'-MONOPHOSPHATE DEFORMYLASE"/>
    <property type="match status" value="1"/>
</dbReference>
<evidence type="ECO:0000256" key="2">
    <source>
        <dbReference type="ARBA" id="ARBA00022723"/>
    </source>
</evidence>
<dbReference type="InterPro" id="IPR024087">
    <property type="entry name" value="Creatininase-like_sf"/>
</dbReference>
<dbReference type="InterPro" id="IPR003785">
    <property type="entry name" value="Creatininase/forma_Hydrolase"/>
</dbReference>
<sequence length="273" mass="30477">MKKLNSVWINELSWEDVNNYLKKENIVILPVGSTEEHGLAGPLGLDSYAAIALAEDVGKKTGVLVAPPLWYGDSSHHLGFAGTMSLRTSTLISVIEDISESLARNGVKKILIINGHKSANLPALLSAVKNLHEFKLKNVFFAVADPMKIAKGIANKIKDNIEHHVGELEVSHIWYKYPHLIKKGKLTKKGINFEKIFSKYSHYDLFGKSGEIIDIPWNSYEQKVFAPDGSFSDSSKASPEKGKEYHDYMVNVLVDFISWLKKYKGPIGNIKKL</sequence>
<dbReference type="Proteomes" id="UP000034045">
    <property type="component" value="Unassembled WGS sequence"/>
</dbReference>
<dbReference type="GO" id="GO:0046872">
    <property type="term" value="F:metal ion binding"/>
    <property type="evidence" value="ECO:0007669"/>
    <property type="project" value="UniProtKB-KW"/>
</dbReference>
<evidence type="ECO:0008006" key="8">
    <source>
        <dbReference type="Google" id="ProtNLM"/>
    </source>
</evidence>
<protein>
    <recommendedName>
        <fullName evidence="8">Creatininase</fullName>
    </recommendedName>
</protein>
<proteinExistence type="inferred from homology"/>
<dbReference type="GO" id="GO:0009231">
    <property type="term" value="P:riboflavin biosynthetic process"/>
    <property type="evidence" value="ECO:0007669"/>
    <property type="project" value="TreeGrafter"/>
</dbReference>
<dbReference type="EMBL" id="LBPD01000007">
    <property type="protein sequence ID" value="KKP52418.1"/>
    <property type="molecule type" value="Genomic_DNA"/>
</dbReference>
<gene>
    <name evidence="6" type="ORF">UR42_C0007G0013</name>
</gene>
<evidence type="ECO:0000256" key="4">
    <source>
        <dbReference type="ARBA" id="ARBA00022833"/>
    </source>
</evidence>
<dbReference type="SUPFAM" id="SSF102215">
    <property type="entry name" value="Creatininase"/>
    <property type="match status" value="1"/>
</dbReference>